<protein>
    <submittedName>
        <fullName evidence="7">Protein SRG1-like isoform X1</fullName>
    </submittedName>
</protein>
<dbReference type="InterPro" id="IPR050295">
    <property type="entry name" value="Plant_2OG-oxidoreductases"/>
</dbReference>
<keyword evidence="6" id="KW-1185">Reference proteome</keyword>
<name>A0A6P8CS76_PUNGR</name>
<sequence>MAGSDNVVVEAEDVPIYVSSLPVPNVQEMVRENPLRVPERYLRTKEEISESEPGYVNPMLPVLDLSLLVDGNAQELDKLDLACKDWGFFQVVNHGAATEVMNMMRAAAIEFFKLPLEEKNKFAMPANDIQGYGHTNVETKDQKLDWSDTLVLAVYPERFRRPQFWPSTPPHFKKAMETYANEIRTVGDKLIGSLATVMGLNKDAMLKLHGELVQGLRLNYYPSCVKPNDVYGISPHSDATIVSILMQDSDTDGLQIRHEGHWVPIKPIPGALIINLGDVVEFWTNGKYKSIEHRSMTNAKKWRISFATFIYPPDDIEIGPLALVVDPGRPHQKYKKMKYGEYLRFSLKRELEGKEHIKVAQVEVPN</sequence>
<dbReference type="InterPro" id="IPR044861">
    <property type="entry name" value="IPNS-like_FE2OG_OXY"/>
</dbReference>
<reference evidence="7" key="2">
    <citation type="submission" date="2025-08" db="UniProtKB">
        <authorList>
            <consortium name="RefSeq"/>
        </authorList>
    </citation>
    <scope>IDENTIFICATION</scope>
    <source>
        <tissue evidence="7">Leaf</tissue>
    </source>
</reference>
<dbReference type="InterPro" id="IPR026992">
    <property type="entry name" value="DIOX_N"/>
</dbReference>
<reference evidence="6" key="1">
    <citation type="journal article" date="2020" name="Plant Biotechnol. J.">
        <title>The pomegranate (Punica granatum L.) draft genome dissects genetic divergence between soft- and hard-seeded cultivars.</title>
        <authorList>
            <person name="Luo X."/>
            <person name="Li H."/>
            <person name="Wu Z."/>
            <person name="Yao W."/>
            <person name="Zhao P."/>
            <person name="Cao D."/>
            <person name="Yu H."/>
            <person name="Li K."/>
            <person name="Poudel K."/>
            <person name="Zhao D."/>
            <person name="Zhang F."/>
            <person name="Xia X."/>
            <person name="Chen L."/>
            <person name="Wang Q."/>
            <person name="Jing D."/>
            <person name="Cao S."/>
        </authorList>
    </citation>
    <scope>NUCLEOTIDE SEQUENCE [LARGE SCALE GENOMIC DNA]</scope>
    <source>
        <strain evidence="6">cv. Tunisia</strain>
    </source>
</reference>
<accession>A0A6P8CS76</accession>
<gene>
    <name evidence="7" type="primary">LOC116200093</name>
</gene>
<dbReference type="FunFam" id="2.60.120.330:FF:000079">
    <property type="entry name" value="Protein SRG1"/>
    <property type="match status" value="1"/>
</dbReference>
<evidence type="ECO:0000256" key="2">
    <source>
        <dbReference type="ARBA" id="ARBA00022723"/>
    </source>
</evidence>
<dbReference type="InterPro" id="IPR005123">
    <property type="entry name" value="Oxoglu/Fe-dep_dioxygenase_dom"/>
</dbReference>
<proteinExistence type="inferred from homology"/>
<evidence type="ECO:0000259" key="5">
    <source>
        <dbReference type="PROSITE" id="PS51471"/>
    </source>
</evidence>
<dbReference type="PROSITE" id="PS51471">
    <property type="entry name" value="FE2OG_OXY"/>
    <property type="match status" value="1"/>
</dbReference>
<organism evidence="6 7">
    <name type="scientific">Punica granatum</name>
    <name type="common">Pomegranate</name>
    <dbReference type="NCBI Taxonomy" id="22663"/>
    <lineage>
        <taxon>Eukaryota</taxon>
        <taxon>Viridiplantae</taxon>
        <taxon>Streptophyta</taxon>
        <taxon>Embryophyta</taxon>
        <taxon>Tracheophyta</taxon>
        <taxon>Spermatophyta</taxon>
        <taxon>Magnoliopsida</taxon>
        <taxon>eudicotyledons</taxon>
        <taxon>Gunneridae</taxon>
        <taxon>Pentapetalae</taxon>
        <taxon>rosids</taxon>
        <taxon>malvids</taxon>
        <taxon>Myrtales</taxon>
        <taxon>Lythraceae</taxon>
        <taxon>Punica</taxon>
    </lineage>
</organism>
<dbReference type="OrthoDB" id="288590at2759"/>
<dbReference type="RefSeq" id="XP_031386650.1">
    <property type="nucleotide sequence ID" value="XM_031530790.1"/>
</dbReference>
<dbReference type="Gene3D" id="2.60.120.330">
    <property type="entry name" value="B-lactam Antibiotic, Isopenicillin N Synthase, Chain"/>
    <property type="match status" value="1"/>
</dbReference>
<dbReference type="InterPro" id="IPR027443">
    <property type="entry name" value="IPNS-like_sf"/>
</dbReference>
<dbReference type="Pfam" id="PF03171">
    <property type="entry name" value="2OG-FeII_Oxy"/>
    <property type="match status" value="1"/>
</dbReference>
<comment type="similarity">
    <text evidence="1 4">Belongs to the iron/ascorbate-dependent oxidoreductase family.</text>
</comment>
<keyword evidence="2 4" id="KW-0479">Metal-binding</keyword>
<evidence type="ECO:0000256" key="3">
    <source>
        <dbReference type="ARBA" id="ARBA00023004"/>
    </source>
</evidence>
<keyword evidence="3 4" id="KW-0408">Iron</keyword>
<evidence type="ECO:0000313" key="7">
    <source>
        <dbReference type="RefSeq" id="XP_031386650.1"/>
    </source>
</evidence>
<dbReference type="Proteomes" id="UP000515151">
    <property type="component" value="Chromosome 1"/>
</dbReference>
<evidence type="ECO:0000256" key="1">
    <source>
        <dbReference type="ARBA" id="ARBA00008056"/>
    </source>
</evidence>
<dbReference type="SUPFAM" id="SSF51197">
    <property type="entry name" value="Clavaminate synthase-like"/>
    <property type="match status" value="1"/>
</dbReference>
<dbReference type="AlphaFoldDB" id="A0A6P8CS76"/>
<dbReference type="GO" id="GO:0046872">
    <property type="term" value="F:metal ion binding"/>
    <property type="evidence" value="ECO:0007669"/>
    <property type="project" value="UniProtKB-KW"/>
</dbReference>
<dbReference type="PANTHER" id="PTHR47991">
    <property type="entry name" value="OXOGLUTARATE/IRON-DEPENDENT DIOXYGENASE"/>
    <property type="match status" value="1"/>
</dbReference>
<evidence type="ECO:0000256" key="4">
    <source>
        <dbReference type="RuleBase" id="RU003682"/>
    </source>
</evidence>
<dbReference type="Pfam" id="PF14226">
    <property type="entry name" value="DIOX_N"/>
    <property type="match status" value="1"/>
</dbReference>
<feature type="domain" description="Fe2OG dioxygenase" evidence="5">
    <location>
        <begin position="212"/>
        <end position="312"/>
    </location>
</feature>
<evidence type="ECO:0000313" key="6">
    <source>
        <dbReference type="Proteomes" id="UP000515151"/>
    </source>
</evidence>
<dbReference type="GO" id="GO:0016491">
    <property type="term" value="F:oxidoreductase activity"/>
    <property type="evidence" value="ECO:0007669"/>
    <property type="project" value="UniProtKB-KW"/>
</dbReference>
<keyword evidence="4" id="KW-0560">Oxidoreductase</keyword>
<dbReference type="GeneID" id="116200093"/>